<evidence type="ECO:0000313" key="2">
    <source>
        <dbReference type="Proteomes" id="UP000289859"/>
    </source>
</evidence>
<dbReference type="GO" id="GO:0015628">
    <property type="term" value="P:protein secretion by the type II secretion system"/>
    <property type="evidence" value="ECO:0007669"/>
    <property type="project" value="TreeGrafter"/>
</dbReference>
<keyword evidence="1" id="KW-0238">DNA-binding</keyword>
<dbReference type="AlphaFoldDB" id="A0A4Q0PF14"/>
<gene>
    <name evidence="1" type="ORF">DSM02_1065</name>
</gene>
<sequence>MGIKDLDEVVVKRLLSCRKKLGGFLEDNQLYDIYGTSKSQVYAIKDQFTVQSKPDIQLIDVNAANASDLSTVPFITFESARDIIDYRLLHKGINDLDELLKIDGITSYKLERIKLYLSSNQNGEGITENYAYLACKASFPIALY</sequence>
<dbReference type="RefSeq" id="WP_128764651.1">
    <property type="nucleotide sequence ID" value="NZ_JBHUOO010000048.1"/>
</dbReference>
<reference evidence="1 2" key="1">
    <citation type="submission" date="2018-07" db="EMBL/GenBank/DDBJ databases">
        <title>Leeuwenhoekiella genomics.</title>
        <authorList>
            <person name="Tahon G."/>
            <person name="Willems A."/>
        </authorList>
    </citation>
    <scope>NUCLEOTIDE SEQUENCE [LARGE SCALE GENOMIC DNA]</scope>
    <source>
        <strain evidence="1 2">LMG 29608</strain>
    </source>
</reference>
<dbReference type="GO" id="GO:0015627">
    <property type="term" value="C:type II protein secretion system complex"/>
    <property type="evidence" value="ECO:0007669"/>
    <property type="project" value="TreeGrafter"/>
</dbReference>
<proteinExistence type="predicted"/>
<accession>A0A4Q0PF14</accession>
<dbReference type="Gene3D" id="1.10.150.320">
    <property type="entry name" value="Photosystem II 12 kDa extrinsic protein"/>
    <property type="match status" value="1"/>
</dbReference>
<dbReference type="PANTHER" id="PTHR21180">
    <property type="entry name" value="ENDONUCLEASE/EXONUCLEASE/PHOSPHATASE FAMILY DOMAIN-CONTAINING PROTEIN 1"/>
    <property type="match status" value="1"/>
</dbReference>
<dbReference type="Pfam" id="PF12836">
    <property type="entry name" value="HHH_3"/>
    <property type="match status" value="1"/>
</dbReference>
<dbReference type="GO" id="GO:0003677">
    <property type="term" value="F:DNA binding"/>
    <property type="evidence" value="ECO:0007669"/>
    <property type="project" value="UniProtKB-KW"/>
</dbReference>
<keyword evidence="2" id="KW-1185">Reference proteome</keyword>
<dbReference type="Proteomes" id="UP000289859">
    <property type="component" value="Unassembled WGS sequence"/>
</dbReference>
<dbReference type="InterPro" id="IPR051675">
    <property type="entry name" value="Endo/Exo/Phosphatase_dom_1"/>
</dbReference>
<name>A0A4Q0PF14_9FLAO</name>
<dbReference type="OrthoDB" id="981124at2"/>
<dbReference type="EMBL" id="QOVK01000003">
    <property type="protein sequence ID" value="RXG25096.1"/>
    <property type="molecule type" value="Genomic_DNA"/>
</dbReference>
<dbReference type="PANTHER" id="PTHR21180:SF32">
    <property type="entry name" value="ENDONUCLEASE_EXONUCLEASE_PHOSPHATASE FAMILY DOMAIN-CONTAINING PROTEIN 1"/>
    <property type="match status" value="1"/>
</dbReference>
<dbReference type="SUPFAM" id="SSF47781">
    <property type="entry name" value="RuvA domain 2-like"/>
    <property type="match status" value="1"/>
</dbReference>
<evidence type="ECO:0000313" key="1">
    <source>
        <dbReference type="EMBL" id="RXG25096.1"/>
    </source>
</evidence>
<protein>
    <submittedName>
        <fullName evidence="1">DNA uptake protein ComE-like DNA-binding protein</fullName>
    </submittedName>
</protein>
<dbReference type="InterPro" id="IPR010994">
    <property type="entry name" value="RuvA_2-like"/>
</dbReference>
<organism evidence="1 2">
    <name type="scientific">Leeuwenhoekiella polynyae</name>
    <dbReference type="NCBI Taxonomy" id="1550906"/>
    <lineage>
        <taxon>Bacteria</taxon>
        <taxon>Pseudomonadati</taxon>
        <taxon>Bacteroidota</taxon>
        <taxon>Flavobacteriia</taxon>
        <taxon>Flavobacteriales</taxon>
        <taxon>Flavobacteriaceae</taxon>
        <taxon>Leeuwenhoekiella</taxon>
    </lineage>
</organism>
<comment type="caution">
    <text evidence="1">The sequence shown here is derived from an EMBL/GenBank/DDBJ whole genome shotgun (WGS) entry which is preliminary data.</text>
</comment>